<feature type="domain" description="SRR1-like" evidence="3">
    <location>
        <begin position="159"/>
        <end position="231"/>
    </location>
</feature>
<evidence type="ECO:0000256" key="1">
    <source>
        <dbReference type="ARBA" id="ARBA00009856"/>
    </source>
</evidence>
<evidence type="ECO:0000256" key="2">
    <source>
        <dbReference type="SAM" id="MobiDB-lite"/>
    </source>
</evidence>
<proteinExistence type="inferred from homology"/>
<sequence length="300" mass="34116">MASGDKDADGFQIVKKRGRKNNRANKPTTSNHVINENFDFEAFKVKLWQTRQELKPSNFIKDFKETWKEVQTKFESDPAIVKLKESYLGADVDEDVNQGISSCLPPELLKHLGNTSSGSDPKKNEVITSIVCYGLGNFSSCVTARYQLGFLLLLSNMIQEGKRHCTQPTLFFMPHCGKPLYNNLLWANWGHTLNNLIILGNRFSSFLDRQPESWLLSEAVYISMSVSLILSANSLRRDVWLKEDELITFSNIQNIDDLTRVITKPSLNSYWSNLSADNPNFCDRNRDQQLTLPGKVEGQT</sequence>
<dbReference type="GO" id="GO:0005634">
    <property type="term" value="C:nucleus"/>
    <property type="evidence" value="ECO:0007669"/>
    <property type="project" value="TreeGrafter"/>
</dbReference>
<feature type="region of interest" description="Disordered" evidence="2">
    <location>
        <begin position="1"/>
        <end position="30"/>
    </location>
</feature>
<dbReference type="GO" id="GO:0005737">
    <property type="term" value="C:cytoplasm"/>
    <property type="evidence" value="ECO:0007669"/>
    <property type="project" value="TreeGrafter"/>
</dbReference>
<keyword evidence="5" id="KW-1185">Reference proteome</keyword>
<dbReference type="InterPro" id="IPR012942">
    <property type="entry name" value="SRR1-like"/>
</dbReference>
<evidence type="ECO:0000313" key="4">
    <source>
        <dbReference type="EMBL" id="KAJ8042630.1"/>
    </source>
</evidence>
<reference evidence="4" key="1">
    <citation type="submission" date="2021-10" db="EMBL/GenBank/DDBJ databases">
        <title>Tropical sea cucumber genome reveals ecological adaptation and Cuvierian tubules defense mechanism.</title>
        <authorList>
            <person name="Chen T."/>
        </authorList>
    </citation>
    <scope>NUCLEOTIDE SEQUENCE</scope>
    <source>
        <strain evidence="4">Nanhai2018</strain>
        <tissue evidence="4">Muscle</tissue>
    </source>
</reference>
<dbReference type="InterPro" id="IPR040044">
    <property type="entry name" value="SRR1L"/>
</dbReference>
<evidence type="ECO:0000259" key="3">
    <source>
        <dbReference type="Pfam" id="PF07985"/>
    </source>
</evidence>
<dbReference type="Pfam" id="PF07985">
    <property type="entry name" value="SRR1"/>
    <property type="match status" value="1"/>
</dbReference>
<comment type="similarity">
    <text evidence="1">Belongs to the SRR1 family.</text>
</comment>
<dbReference type="PANTHER" id="PTHR28626">
    <property type="entry name" value="SRR1-LIKE PROTEIN"/>
    <property type="match status" value="1"/>
</dbReference>
<protein>
    <submittedName>
        <fullName evidence="4">SRR1-like protein</fullName>
    </submittedName>
</protein>
<dbReference type="EMBL" id="JAIZAY010000004">
    <property type="protein sequence ID" value="KAJ8042630.1"/>
    <property type="molecule type" value="Genomic_DNA"/>
</dbReference>
<feature type="compositionally biased region" description="Basic residues" evidence="2">
    <location>
        <begin position="14"/>
        <end position="23"/>
    </location>
</feature>
<dbReference type="AlphaFoldDB" id="A0A9Q1HE48"/>
<accession>A0A9Q1HE48</accession>
<organism evidence="4 5">
    <name type="scientific">Holothuria leucospilota</name>
    <name type="common">Black long sea cucumber</name>
    <name type="synonym">Mertensiothuria leucospilota</name>
    <dbReference type="NCBI Taxonomy" id="206669"/>
    <lineage>
        <taxon>Eukaryota</taxon>
        <taxon>Metazoa</taxon>
        <taxon>Echinodermata</taxon>
        <taxon>Eleutherozoa</taxon>
        <taxon>Echinozoa</taxon>
        <taxon>Holothuroidea</taxon>
        <taxon>Aspidochirotacea</taxon>
        <taxon>Aspidochirotida</taxon>
        <taxon>Holothuriidae</taxon>
        <taxon>Holothuria</taxon>
    </lineage>
</organism>
<comment type="caution">
    <text evidence="4">The sequence shown here is derived from an EMBL/GenBank/DDBJ whole genome shotgun (WGS) entry which is preliminary data.</text>
</comment>
<evidence type="ECO:0000313" key="5">
    <source>
        <dbReference type="Proteomes" id="UP001152320"/>
    </source>
</evidence>
<gene>
    <name evidence="4" type="ORF">HOLleu_09430</name>
</gene>
<dbReference type="PANTHER" id="PTHR28626:SF3">
    <property type="entry name" value="SRR1-LIKE PROTEIN"/>
    <property type="match status" value="1"/>
</dbReference>
<dbReference type="OrthoDB" id="551431at2759"/>
<name>A0A9Q1HE48_HOLLE</name>
<dbReference type="Proteomes" id="UP001152320">
    <property type="component" value="Chromosome 4"/>
</dbReference>